<dbReference type="SUPFAM" id="SSF53850">
    <property type="entry name" value="Periplasmic binding protein-like II"/>
    <property type="match status" value="1"/>
</dbReference>
<dbReference type="PANTHER" id="PTHR43649">
    <property type="entry name" value="ARABINOSE-BINDING PROTEIN-RELATED"/>
    <property type="match status" value="1"/>
</dbReference>
<reference evidence="2" key="1">
    <citation type="submission" date="2016-10" db="EMBL/GenBank/DDBJ databases">
        <authorList>
            <person name="Varghese N."/>
            <person name="Submissions S."/>
        </authorList>
    </citation>
    <scope>NUCLEOTIDE SEQUENCE [LARGE SCALE GENOMIC DNA]</scope>
    <source>
        <strain evidence="2">CGMCC 1.10223</strain>
    </source>
</reference>
<dbReference type="Pfam" id="PF13416">
    <property type="entry name" value="SBP_bac_8"/>
    <property type="match status" value="1"/>
</dbReference>
<dbReference type="Proteomes" id="UP000183410">
    <property type="component" value="Unassembled WGS sequence"/>
</dbReference>
<proteinExistence type="predicted"/>
<keyword evidence="1" id="KW-0762">Sugar transport</keyword>
<dbReference type="EMBL" id="FONN01000015">
    <property type="protein sequence ID" value="SFF14217.1"/>
    <property type="molecule type" value="Genomic_DNA"/>
</dbReference>
<dbReference type="InterPro" id="IPR006059">
    <property type="entry name" value="SBP"/>
</dbReference>
<gene>
    <name evidence="1" type="ORF">SAMN04487969_11556</name>
</gene>
<dbReference type="InterPro" id="IPR050490">
    <property type="entry name" value="Bact_solute-bd_prot1"/>
</dbReference>
<keyword evidence="1" id="KW-0813">Transport</keyword>
<evidence type="ECO:0000313" key="1">
    <source>
        <dbReference type="EMBL" id="SFF14217.1"/>
    </source>
</evidence>
<dbReference type="Gene3D" id="3.40.190.10">
    <property type="entry name" value="Periplasmic binding protein-like II"/>
    <property type="match status" value="2"/>
</dbReference>
<sequence>MVGITLVVAGCGQGTNAGNGTGSTANSKNNGKSGEAETVLQFWYPGHEETITGPVKELIAGFEQENPTIKIEYTPIPWKDYFQKLTVAYSAGSAPDVHGLGFGQLISTVDQDKYMDLNPFIEKSKWDGKEDYFPDILQAGQWQGGQYGLLMPDIRPLVWRKDFFKEAGLDPETPPQTLDELFTFAEKLKKVETGKTVRAGIDIPSSNGEQAFLSMLMLQGENYYQEDGTPTFDSDASISLLEKMVNLNKNGALISYNGLRLEGSLFQNSEAAMGFTAPYALVNLKKTVGAENIGYSFPPKGSAGKQTALMLGTFLTMSKSTKYGDAAWKFMEYWTKKENLLQISVASGYIPARKSLKEEYVKLAPENQVLFGLMNDARGFTPSSSWAINSKYLRNALEEAYFAAKTPEQAMKDNAQKAKEELKLN</sequence>
<dbReference type="PANTHER" id="PTHR43649:SF12">
    <property type="entry name" value="DIACETYLCHITOBIOSE BINDING PROTEIN DASA"/>
    <property type="match status" value="1"/>
</dbReference>
<keyword evidence="2" id="KW-1185">Reference proteome</keyword>
<name>A0A1I2GBB4_9BACL</name>
<accession>A0A1I2GBB4</accession>
<organism evidence="1 2">
    <name type="scientific">Paenibacillus algorifonticola</name>
    <dbReference type="NCBI Taxonomy" id="684063"/>
    <lineage>
        <taxon>Bacteria</taxon>
        <taxon>Bacillati</taxon>
        <taxon>Bacillota</taxon>
        <taxon>Bacilli</taxon>
        <taxon>Bacillales</taxon>
        <taxon>Paenibacillaceae</taxon>
        <taxon>Paenibacillus</taxon>
    </lineage>
</organism>
<evidence type="ECO:0000313" key="2">
    <source>
        <dbReference type="Proteomes" id="UP000183410"/>
    </source>
</evidence>
<protein>
    <submittedName>
        <fullName evidence="1">Multiple sugar transport system substrate-binding protein</fullName>
    </submittedName>
</protein>
<dbReference type="AlphaFoldDB" id="A0A1I2GBB4"/>
<dbReference type="CDD" id="cd14748">
    <property type="entry name" value="PBP2_UgpB"/>
    <property type="match status" value="1"/>
</dbReference>